<dbReference type="InterPro" id="IPR001270">
    <property type="entry name" value="ClpA/B"/>
</dbReference>
<dbReference type="PANTHER" id="PTHR11638">
    <property type="entry name" value="ATP-DEPENDENT CLP PROTEASE"/>
    <property type="match status" value="1"/>
</dbReference>
<evidence type="ECO:0000259" key="3">
    <source>
        <dbReference type="Pfam" id="PF07724"/>
    </source>
</evidence>
<protein>
    <recommendedName>
        <fullName evidence="3">ATPase AAA-type core domain-containing protein</fullName>
    </recommendedName>
</protein>
<feature type="domain" description="ATPase AAA-type core" evidence="3">
    <location>
        <begin position="2"/>
        <end position="128"/>
    </location>
</feature>
<dbReference type="EMBL" id="BARV01042267">
    <property type="protein sequence ID" value="GAI47073.1"/>
    <property type="molecule type" value="Genomic_DNA"/>
</dbReference>
<dbReference type="InterPro" id="IPR027417">
    <property type="entry name" value="P-loop_NTPase"/>
</dbReference>
<evidence type="ECO:0000313" key="4">
    <source>
        <dbReference type="EMBL" id="GAI47073.1"/>
    </source>
</evidence>
<organism evidence="4">
    <name type="scientific">marine sediment metagenome</name>
    <dbReference type="NCBI Taxonomy" id="412755"/>
    <lineage>
        <taxon>unclassified sequences</taxon>
        <taxon>metagenomes</taxon>
        <taxon>ecological metagenomes</taxon>
    </lineage>
</organism>
<dbReference type="GO" id="GO:0016887">
    <property type="term" value="F:ATP hydrolysis activity"/>
    <property type="evidence" value="ECO:0007669"/>
    <property type="project" value="InterPro"/>
</dbReference>
<dbReference type="CDD" id="cd19499">
    <property type="entry name" value="RecA-like_ClpB_Hsp104-like"/>
    <property type="match status" value="1"/>
</dbReference>
<sequence>FGDADAIITSDMSEYMEKFSVSRLTGAPPGYVGYEEGGELTEKVRRRPYSVVLLDEIEKAHPDVFNILLQIMDNGRLSDNLGHTVDFRNTVLIMTSNLGAEQIVRGSNLGFQAEKEGTLSYEEMKNRVMSE</sequence>
<comment type="caution">
    <text evidence="4">The sequence shown here is derived from an EMBL/GenBank/DDBJ whole genome shotgun (WGS) entry which is preliminary data.</text>
</comment>
<feature type="non-terminal residue" evidence="4">
    <location>
        <position position="131"/>
    </location>
</feature>
<dbReference type="InterPro" id="IPR050130">
    <property type="entry name" value="ClpA_ClpB"/>
</dbReference>
<dbReference type="AlphaFoldDB" id="X1NTZ7"/>
<dbReference type="GO" id="GO:0005524">
    <property type="term" value="F:ATP binding"/>
    <property type="evidence" value="ECO:0007669"/>
    <property type="project" value="UniProtKB-KW"/>
</dbReference>
<dbReference type="Pfam" id="PF07724">
    <property type="entry name" value="AAA_2"/>
    <property type="match status" value="1"/>
</dbReference>
<dbReference type="GO" id="GO:0034605">
    <property type="term" value="P:cellular response to heat"/>
    <property type="evidence" value="ECO:0007669"/>
    <property type="project" value="TreeGrafter"/>
</dbReference>
<dbReference type="SUPFAM" id="SSF52540">
    <property type="entry name" value="P-loop containing nucleoside triphosphate hydrolases"/>
    <property type="match status" value="1"/>
</dbReference>
<evidence type="ECO:0000256" key="1">
    <source>
        <dbReference type="ARBA" id="ARBA00022741"/>
    </source>
</evidence>
<reference evidence="4" key="1">
    <citation type="journal article" date="2014" name="Front. Microbiol.">
        <title>High frequency of phylogenetically diverse reductive dehalogenase-homologous genes in deep subseafloor sedimentary metagenomes.</title>
        <authorList>
            <person name="Kawai M."/>
            <person name="Futagami T."/>
            <person name="Toyoda A."/>
            <person name="Takaki Y."/>
            <person name="Nishi S."/>
            <person name="Hori S."/>
            <person name="Arai W."/>
            <person name="Tsubouchi T."/>
            <person name="Morono Y."/>
            <person name="Uchiyama I."/>
            <person name="Ito T."/>
            <person name="Fujiyama A."/>
            <person name="Inagaki F."/>
            <person name="Takami H."/>
        </authorList>
    </citation>
    <scope>NUCLEOTIDE SEQUENCE</scope>
    <source>
        <strain evidence="4">Expedition CK06-06</strain>
    </source>
</reference>
<gene>
    <name evidence="4" type="ORF">S06H3_63638</name>
</gene>
<evidence type="ECO:0000256" key="2">
    <source>
        <dbReference type="ARBA" id="ARBA00022840"/>
    </source>
</evidence>
<name>X1NTZ7_9ZZZZ</name>
<dbReference type="PANTHER" id="PTHR11638:SF18">
    <property type="entry name" value="HEAT SHOCK PROTEIN 104"/>
    <property type="match status" value="1"/>
</dbReference>
<dbReference type="Gene3D" id="3.40.50.300">
    <property type="entry name" value="P-loop containing nucleotide triphosphate hydrolases"/>
    <property type="match status" value="1"/>
</dbReference>
<proteinExistence type="predicted"/>
<keyword evidence="2" id="KW-0067">ATP-binding</keyword>
<feature type="non-terminal residue" evidence="4">
    <location>
        <position position="1"/>
    </location>
</feature>
<dbReference type="InterPro" id="IPR003959">
    <property type="entry name" value="ATPase_AAA_core"/>
</dbReference>
<dbReference type="GO" id="GO:0005737">
    <property type="term" value="C:cytoplasm"/>
    <property type="evidence" value="ECO:0007669"/>
    <property type="project" value="TreeGrafter"/>
</dbReference>
<keyword evidence="1" id="KW-0547">Nucleotide-binding</keyword>
<dbReference type="PRINTS" id="PR00300">
    <property type="entry name" value="CLPPROTEASEA"/>
</dbReference>
<accession>X1NTZ7</accession>